<feature type="coiled-coil region" evidence="12">
    <location>
        <begin position="144"/>
        <end position="402"/>
    </location>
</feature>
<reference evidence="14" key="2">
    <citation type="submission" date="2025-09" db="UniProtKB">
        <authorList>
            <consortium name="Ensembl"/>
        </authorList>
    </citation>
    <scope>IDENTIFICATION</scope>
</reference>
<dbReference type="GO" id="GO:0051315">
    <property type="term" value="P:attachment of mitotic spindle microtubules to kinetochore"/>
    <property type="evidence" value="ECO:0007669"/>
    <property type="project" value="TreeGrafter"/>
</dbReference>
<sequence length="406" mass="47617">MDLLTFPRYNPNDIITHIRNQILTGSEAKNLSKNDLFPNPKPEVLHMIFMRTLQNVYGIRLEHFYMMPVNADIMYPQIVEGFLPIFLLCSSFPIMGHIETKTPILCYSSLLEAKRTARFLSGILNFIHFQESRREIYMEFQWAYKSALEKIQQLQTANQEAAVKLEKLDTIPVEQKAEFKQLSDDIQELQQLLNQDYRQKTVSLQEVTSQKKAEVAERTRSLNQLKVTMATLKEEQEQLKSKIVESPEELKNYKEHMKETVQKLKKTKVRNLEDQIENGQLELKNAATDEMSLKRLVNAKREKLSTAEIRIKKKHEDVEQYKRTVFEYCNRVQEKRGAVYEKVTAIHKEIQQVRLKVQQLNENTEKEKMKAQEIYLNLRAGLEKYHEALAKIAENYAASRDEKTTS</sequence>
<evidence type="ECO:0000256" key="9">
    <source>
        <dbReference type="ARBA" id="ARBA00023242"/>
    </source>
</evidence>
<evidence type="ECO:0000256" key="3">
    <source>
        <dbReference type="ARBA" id="ARBA00005498"/>
    </source>
</evidence>
<dbReference type="OrthoDB" id="8194677at2759"/>
<dbReference type="AlphaFoldDB" id="A0A8C4WD11"/>
<keyword evidence="6" id="KW-0498">Mitosis</keyword>
<keyword evidence="4" id="KW-0158">Chromosome</keyword>
<evidence type="ECO:0000259" key="13">
    <source>
        <dbReference type="Pfam" id="PF03800"/>
    </source>
</evidence>
<evidence type="ECO:0000256" key="7">
    <source>
        <dbReference type="ARBA" id="ARBA00022838"/>
    </source>
</evidence>
<evidence type="ECO:0000313" key="15">
    <source>
        <dbReference type="Proteomes" id="UP000694390"/>
    </source>
</evidence>
<dbReference type="GO" id="GO:0005829">
    <property type="term" value="C:cytosol"/>
    <property type="evidence" value="ECO:0007669"/>
    <property type="project" value="Ensembl"/>
</dbReference>
<dbReference type="GO" id="GO:0051301">
    <property type="term" value="P:cell division"/>
    <property type="evidence" value="ECO:0007669"/>
    <property type="project" value="UniProtKB-KW"/>
</dbReference>
<proteinExistence type="inferred from homology"/>
<dbReference type="InterPro" id="IPR005549">
    <property type="entry name" value="Kinetochore_Nuf2_N"/>
</dbReference>
<dbReference type="PANTHER" id="PTHR21650:SF2">
    <property type="entry name" value="KINETOCHORE PROTEIN NUF2"/>
    <property type="match status" value="1"/>
</dbReference>
<dbReference type="Ensembl" id="ENSGEVT00005016041.1">
    <property type="protein sequence ID" value="ENSGEVP00005015264.1"/>
    <property type="gene ID" value="ENSGEVG00005010795.1"/>
</dbReference>
<dbReference type="GO" id="GO:0005654">
    <property type="term" value="C:nucleoplasm"/>
    <property type="evidence" value="ECO:0007669"/>
    <property type="project" value="Ensembl"/>
</dbReference>
<dbReference type="GO" id="GO:0051383">
    <property type="term" value="P:kinetochore organization"/>
    <property type="evidence" value="ECO:0007669"/>
    <property type="project" value="TreeGrafter"/>
</dbReference>
<dbReference type="GO" id="GO:0008017">
    <property type="term" value="F:microtubule binding"/>
    <property type="evidence" value="ECO:0007669"/>
    <property type="project" value="Ensembl"/>
</dbReference>
<name>A0A8C4WD11_9SAUR</name>
<keyword evidence="5" id="KW-0132">Cell division</keyword>
<keyword evidence="8 12" id="KW-0175">Coiled coil</keyword>
<keyword evidence="15" id="KW-1185">Reference proteome</keyword>
<dbReference type="GO" id="GO:0031262">
    <property type="term" value="C:Ndc80 complex"/>
    <property type="evidence" value="ECO:0007669"/>
    <property type="project" value="Ensembl"/>
</dbReference>
<dbReference type="Pfam" id="PF03800">
    <property type="entry name" value="Nuf2"/>
    <property type="match status" value="1"/>
</dbReference>
<dbReference type="GO" id="GO:0045132">
    <property type="term" value="P:meiotic chromosome segregation"/>
    <property type="evidence" value="ECO:0007669"/>
    <property type="project" value="TreeGrafter"/>
</dbReference>
<keyword evidence="7" id="KW-0995">Kinetochore</keyword>
<protein>
    <submittedName>
        <fullName evidence="14">NUF2 component of NDC80 kinetochore complex</fullName>
    </submittedName>
</protein>
<evidence type="ECO:0000256" key="4">
    <source>
        <dbReference type="ARBA" id="ARBA00022454"/>
    </source>
</evidence>
<comment type="subcellular location">
    <subcellularLocation>
        <location evidence="2">Chromosome</location>
        <location evidence="2">Centromere</location>
        <location evidence="2">Kinetochore</location>
    </subcellularLocation>
    <subcellularLocation>
        <location evidence="1">Nucleus</location>
    </subcellularLocation>
</comment>
<reference evidence="14" key="1">
    <citation type="submission" date="2025-08" db="UniProtKB">
        <authorList>
            <consortium name="Ensembl"/>
        </authorList>
    </citation>
    <scope>IDENTIFICATION</scope>
</reference>
<keyword evidence="9" id="KW-0539">Nucleus</keyword>
<keyword evidence="11" id="KW-0137">Centromere</keyword>
<dbReference type="Proteomes" id="UP000694390">
    <property type="component" value="Unassembled WGS sequence"/>
</dbReference>
<dbReference type="Gene3D" id="1.10.418.60">
    <property type="entry name" value="Ncd80 complex, Nuf2 subunit"/>
    <property type="match status" value="1"/>
</dbReference>
<dbReference type="InterPro" id="IPR038275">
    <property type="entry name" value="Nuf2_N_sf"/>
</dbReference>
<feature type="domain" description="Kinetochore protein Nuf2 N-terminal" evidence="13">
    <location>
        <begin position="5"/>
        <end position="144"/>
    </location>
</feature>
<evidence type="ECO:0000256" key="1">
    <source>
        <dbReference type="ARBA" id="ARBA00004123"/>
    </source>
</evidence>
<dbReference type="GO" id="GO:0007052">
    <property type="term" value="P:mitotic spindle organization"/>
    <property type="evidence" value="ECO:0007669"/>
    <property type="project" value="TreeGrafter"/>
</dbReference>
<dbReference type="PANTHER" id="PTHR21650">
    <property type="entry name" value="MEMBRALIN/KINETOCHORE PROTEIN NUF2"/>
    <property type="match status" value="1"/>
</dbReference>
<evidence type="ECO:0000313" key="14">
    <source>
        <dbReference type="Ensembl" id="ENSGEVP00005015264.1"/>
    </source>
</evidence>
<comment type="similarity">
    <text evidence="3">Belongs to the NUF2 family.</text>
</comment>
<dbReference type="GO" id="GO:0044877">
    <property type="term" value="F:protein-containing complex binding"/>
    <property type="evidence" value="ECO:0007669"/>
    <property type="project" value="TreeGrafter"/>
</dbReference>
<gene>
    <name evidence="14" type="primary">NUF2</name>
</gene>
<evidence type="ECO:0000256" key="12">
    <source>
        <dbReference type="SAM" id="Coils"/>
    </source>
</evidence>
<dbReference type="GeneTree" id="ENSGT00390000004199"/>
<evidence type="ECO:0000256" key="5">
    <source>
        <dbReference type="ARBA" id="ARBA00022618"/>
    </source>
</evidence>
<organism evidence="14 15">
    <name type="scientific">Gopherus evgoodei</name>
    <name type="common">Goodes thornscrub tortoise</name>
    <dbReference type="NCBI Taxonomy" id="1825980"/>
    <lineage>
        <taxon>Eukaryota</taxon>
        <taxon>Metazoa</taxon>
        <taxon>Chordata</taxon>
        <taxon>Craniata</taxon>
        <taxon>Vertebrata</taxon>
        <taxon>Euteleostomi</taxon>
        <taxon>Archelosauria</taxon>
        <taxon>Testudinata</taxon>
        <taxon>Testudines</taxon>
        <taxon>Cryptodira</taxon>
        <taxon>Durocryptodira</taxon>
        <taxon>Testudinoidea</taxon>
        <taxon>Testudinidae</taxon>
        <taxon>Gopherus</taxon>
    </lineage>
</organism>
<keyword evidence="10" id="KW-0131">Cell cycle</keyword>
<evidence type="ECO:0000256" key="11">
    <source>
        <dbReference type="ARBA" id="ARBA00023328"/>
    </source>
</evidence>
<evidence type="ECO:0000256" key="10">
    <source>
        <dbReference type="ARBA" id="ARBA00023306"/>
    </source>
</evidence>
<evidence type="ECO:0000256" key="8">
    <source>
        <dbReference type="ARBA" id="ARBA00023054"/>
    </source>
</evidence>
<evidence type="ECO:0000256" key="2">
    <source>
        <dbReference type="ARBA" id="ARBA00004629"/>
    </source>
</evidence>
<evidence type="ECO:0000256" key="6">
    <source>
        <dbReference type="ARBA" id="ARBA00022776"/>
    </source>
</evidence>
<accession>A0A8C4WD11</accession>